<dbReference type="RefSeq" id="WP_308986884.1">
    <property type="nucleotide sequence ID" value="NZ_JARXIC010000103.1"/>
</dbReference>
<organism evidence="2 3">
    <name type="scientific">Thalassobacterium sedimentorum</name>
    <dbReference type="NCBI Taxonomy" id="3041258"/>
    <lineage>
        <taxon>Bacteria</taxon>
        <taxon>Pseudomonadati</taxon>
        <taxon>Verrucomicrobiota</taxon>
        <taxon>Opitutia</taxon>
        <taxon>Puniceicoccales</taxon>
        <taxon>Coraliomargaritaceae</taxon>
        <taxon>Thalassobacterium</taxon>
    </lineage>
</organism>
<dbReference type="Proteomes" id="UP001243717">
    <property type="component" value="Unassembled WGS sequence"/>
</dbReference>
<name>A0ABU1ANT5_9BACT</name>
<proteinExistence type="predicted"/>
<gene>
    <name evidence="2" type="ORF">QEH59_18630</name>
</gene>
<comment type="caution">
    <text evidence="2">The sequence shown here is derived from an EMBL/GenBank/DDBJ whole genome shotgun (WGS) entry which is preliminary data.</text>
</comment>
<evidence type="ECO:0000259" key="1">
    <source>
        <dbReference type="SMART" id="SM01321"/>
    </source>
</evidence>
<protein>
    <submittedName>
        <fullName evidence="2">Transposase</fullName>
    </submittedName>
</protein>
<dbReference type="SMART" id="SM01321">
    <property type="entry name" value="Y1_Tnp"/>
    <property type="match status" value="1"/>
</dbReference>
<dbReference type="Pfam" id="PF01797">
    <property type="entry name" value="Y1_Tnp"/>
    <property type="match status" value="1"/>
</dbReference>
<evidence type="ECO:0000313" key="2">
    <source>
        <dbReference type="EMBL" id="MDQ8196452.1"/>
    </source>
</evidence>
<dbReference type="SUPFAM" id="SSF143422">
    <property type="entry name" value="Transposase IS200-like"/>
    <property type="match status" value="1"/>
</dbReference>
<dbReference type="PANTHER" id="PTHR34322">
    <property type="entry name" value="TRANSPOSASE, Y1_TNP DOMAIN-CONTAINING"/>
    <property type="match status" value="1"/>
</dbReference>
<dbReference type="EMBL" id="JARXIC010000103">
    <property type="protein sequence ID" value="MDQ8196452.1"/>
    <property type="molecule type" value="Genomic_DNA"/>
</dbReference>
<accession>A0ABU1ANT5</accession>
<dbReference type="PANTHER" id="PTHR34322:SF2">
    <property type="entry name" value="TRANSPOSASE IS200-LIKE DOMAIN-CONTAINING PROTEIN"/>
    <property type="match status" value="1"/>
</dbReference>
<evidence type="ECO:0000313" key="3">
    <source>
        <dbReference type="Proteomes" id="UP001243717"/>
    </source>
</evidence>
<keyword evidence="3" id="KW-1185">Reference proteome</keyword>
<sequence>MPRKQRIEYPGAVYHIISRGNYRKDLFVHDKTGEAFERTIFEAAERCEWKLYAYVIMSNHYHLVIKTPEPNLVEGMKWLQSTFATRFNRFRNERGHVFQGRYKSILINEDRPLLGLIDYVHLNPVRAKLCSIDALKEHTLSSFPKYFKRKVSAPLDRSTLLSLCDLPDTTGGMKKYQERLKLVDERNPRKRDALAKLYCHGWFLGSAEAKKALAKDIAKETPMIDWEGVDLKELNENNWEQIVKAEMKRLKKKEADIESSKKGVEWKVTIAKRLRKETTAKNPWIAKRLQMGHPNYVSNLVNQI</sequence>
<dbReference type="Gene3D" id="3.30.70.1290">
    <property type="entry name" value="Transposase IS200-like"/>
    <property type="match status" value="1"/>
</dbReference>
<feature type="domain" description="Transposase IS200-like" evidence="1">
    <location>
        <begin position="9"/>
        <end position="123"/>
    </location>
</feature>
<reference evidence="2 3" key="1">
    <citation type="submission" date="2023-04" db="EMBL/GenBank/DDBJ databases">
        <title>A novel bacteria isolated from coastal sediment.</title>
        <authorList>
            <person name="Liu X.-J."/>
            <person name="Du Z.-J."/>
        </authorList>
    </citation>
    <scope>NUCLEOTIDE SEQUENCE [LARGE SCALE GENOMIC DNA]</scope>
    <source>
        <strain evidence="2 3">SDUM461004</strain>
    </source>
</reference>
<dbReference type="InterPro" id="IPR002686">
    <property type="entry name" value="Transposase_17"/>
</dbReference>
<dbReference type="InterPro" id="IPR036515">
    <property type="entry name" value="Transposase_17_sf"/>
</dbReference>